<evidence type="ECO:0008006" key="4">
    <source>
        <dbReference type="Google" id="ProtNLM"/>
    </source>
</evidence>
<gene>
    <name evidence="2" type="ORF">BKH33_06505</name>
</gene>
<evidence type="ECO:0000313" key="2">
    <source>
        <dbReference type="EMBL" id="OMG36808.1"/>
    </source>
</evidence>
<dbReference type="EMBL" id="MSRR01000010">
    <property type="protein sequence ID" value="OMG36808.1"/>
    <property type="molecule type" value="Genomic_DNA"/>
</dbReference>
<dbReference type="InterPro" id="IPR006311">
    <property type="entry name" value="TAT_signal"/>
</dbReference>
<dbReference type="Proteomes" id="UP000187035">
    <property type="component" value="Unassembled WGS sequence"/>
</dbReference>
<name>A0A854EGJ4_ACTNA</name>
<evidence type="ECO:0000256" key="1">
    <source>
        <dbReference type="SAM" id="SignalP"/>
    </source>
</evidence>
<feature type="chain" id="PRO_5032504202" description="Tat pathway signal sequence domain protein" evidence="1">
    <location>
        <begin position="31"/>
        <end position="120"/>
    </location>
</feature>
<accession>A0A854EGJ4</accession>
<organism evidence="2 3">
    <name type="scientific">Actinomyces naeslundii</name>
    <dbReference type="NCBI Taxonomy" id="1655"/>
    <lineage>
        <taxon>Bacteria</taxon>
        <taxon>Bacillati</taxon>
        <taxon>Actinomycetota</taxon>
        <taxon>Actinomycetes</taxon>
        <taxon>Actinomycetales</taxon>
        <taxon>Actinomycetaceae</taxon>
        <taxon>Actinomyces</taxon>
    </lineage>
</organism>
<dbReference type="GeneID" id="64256101"/>
<dbReference type="RefSeq" id="WP_076069983.1">
    <property type="nucleotide sequence ID" value="NZ_CP066049.1"/>
</dbReference>
<comment type="caution">
    <text evidence="2">The sequence shown here is derived from an EMBL/GenBank/DDBJ whole genome shotgun (WGS) entry which is preliminary data.</text>
</comment>
<evidence type="ECO:0000313" key="3">
    <source>
        <dbReference type="Proteomes" id="UP000187035"/>
    </source>
</evidence>
<sequence>MRFTKRNLIKTAAVGSAFVGALAVAAPASANSFGPTEYGTNGYAIVSYDDANDQFCVTENSGWYKGFANVRLYPETNSRGPSYNFDVYAGETKCVSLSSAFEDSYYYYKVNHHSPVNFYS</sequence>
<feature type="signal peptide" evidence="1">
    <location>
        <begin position="1"/>
        <end position="30"/>
    </location>
</feature>
<reference evidence="2 3" key="1">
    <citation type="submission" date="2016-12" db="EMBL/GenBank/DDBJ databases">
        <title>Genomic comparison of strains in the 'Actinomyces naeslundii' group.</title>
        <authorList>
            <person name="Mughal S.R."/>
            <person name="Do T."/>
            <person name="Gilbert S.C."/>
            <person name="Witherden E.A."/>
            <person name="Didelot X."/>
            <person name="Beighton D."/>
        </authorList>
    </citation>
    <scope>NUCLEOTIDE SEQUENCE [LARGE SCALE GENOMIC DNA]</scope>
    <source>
        <strain evidence="2 3">NCTC 10301</strain>
    </source>
</reference>
<dbReference type="AlphaFoldDB" id="A0A854EGJ4"/>
<proteinExistence type="predicted"/>
<dbReference type="PROSITE" id="PS51318">
    <property type="entry name" value="TAT"/>
    <property type="match status" value="1"/>
</dbReference>
<protein>
    <recommendedName>
        <fullName evidence="4">Tat pathway signal sequence domain protein</fullName>
    </recommendedName>
</protein>
<keyword evidence="1" id="KW-0732">Signal</keyword>